<dbReference type="AlphaFoldDB" id="A0A6J6UC46"/>
<accession>A0A6J6UC46</accession>
<reference evidence="2" key="1">
    <citation type="submission" date="2020-05" db="EMBL/GenBank/DDBJ databases">
        <authorList>
            <person name="Chiriac C."/>
            <person name="Salcher M."/>
            <person name="Ghai R."/>
            <person name="Kavagutti S V."/>
        </authorList>
    </citation>
    <scope>NUCLEOTIDE SEQUENCE</scope>
</reference>
<gene>
    <name evidence="2" type="ORF">UFOPK2842_00705</name>
</gene>
<dbReference type="EMBL" id="CAEZZI010000059">
    <property type="protein sequence ID" value="CAB4756658.1"/>
    <property type="molecule type" value="Genomic_DNA"/>
</dbReference>
<proteinExistence type="predicted"/>
<organism evidence="2">
    <name type="scientific">freshwater metagenome</name>
    <dbReference type="NCBI Taxonomy" id="449393"/>
    <lineage>
        <taxon>unclassified sequences</taxon>
        <taxon>metagenomes</taxon>
        <taxon>ecological metagenomes</taxon>
    </lineage>
</organism>
<name>A0A6J6UC46_9ZZZZ</name>
<feature type="region of interest" description="Disordered" evidence="1">
    <location>
        <begin position="37"/>
        <end position="74"/>
    </location>
</feature>
<evidence type="ECO:0000256" key="1">
    <source>
        <dbReference type="SAM" id="MobiDB-lite"/>
    </source>
</evidence>
<feature type="compositionally biased region" description="Low complexity" evidence="1">
    <location>
        <begin position="57"/>
        <end position="67"/>
    </location>
</feature>
<protein>
    <submittedName>
        <fullName evidence="2">Unannotated protein</fullName>
    </submittedName>
</protein>
<sequence length="74" mass="7872">MLPAPVVIDTTDGNTRFANPATESGFRSIELEAETKLALPPNNPPDAFTPRIPPTTPAIIAKTTTEPGDIPLFD</sequence>
<evidence type="ECO:0000313" key="2">
    <source>
        <dbReference type="EMBL" id="CAB4756658.1"/>
    </source>
</evidence>